<evidence type="ECO:0000256" key="3">
    <source>
        <dbReference type="ARBA" id="ARBA00022989"/>
    </source>
</evidence>
<feature type="transmembrane region" description="Helical" evidence="5">
    <location>
        <begin position="162"/>
        <end position="183"/>
    </location>
</feature>
<dbReference type="InterPro" id="IPR036259">
    <property type="entry name" value="MFS_trans_sf"/>
</dbReference>
<dbReference type="InterPro" id="IPR053200">
    <property type="entry name" value="YfmO-like"/>
</dbReference>
<dbReference type="PANTHER" id="PTHR43683">
    <property type="entry name" value="MULTIDRUG EFFLUX PROTEIN YFMO"/>
    <property type="match status" value="1"/>
</dbReference>
<keyword evidence="4 5" id="KW-0472">Membrane</keyword>
<dbReference type="Gene3D" id="1.20.1250.20">
    <property type="entry name" value="MFS general substrate transporter like domains"/>
    <property type="match status" value="1"/>
</dbReference>
<feature type="transmembrane region" description="Helical" evidence="5">
    <location>
        <begin position="235"/>
        <end position="257"/>
    </location>
</feature>
<keyword evidence="8" id="KW-1185">Reference proteome</keyword>
<feature type="transmembrane region" description="Helical" evidence="5">
    <location>
        <begin position="107"/>
        <end position="126"/>
    </location>
</feature>
<comment type="caution">
    <text evidence="7">The sequence shown here is derived from an EMBL/GenBank/DDBJ whole genome shotgun (WGS) entry which is preliminary data.</text>
</comment>
<gene>
    <name evidence="7" type="ORF">RB614_17685</name>
</gene>
<dbReference type="PANTHER" id="PTHR43683:SF1">
    <property type="entry name" value="MULTIDRUG EFFLUX PROTEIN YFMO"/>
    <property type="match status" value="1"/>
</dbReference>
<dbReference type="InterPro" id="IPR001958">
    <property type="entry name" value="Tet-R_TetA/multi-R_MdtG-like"/>
</dbReference>
<feature type="domain" description="Major facilitator superfamily (MFS) profile" evidence="6">
    <location>
        <begin position="11"/>
        <end position="379"/>
    </location>
</feature>
<dbReference type="Proteomes" id="UP001230908">
    <property type="component" value="Unassembled WGS sequence"/>
</dbReference>
<feature type="transmembrane region" description="Helical" evidence="5">
    <location>
        <begin position="325"/>
        <end position="345"/>
    </location>
</feature>
<comment type="subcellular location">
    <subcellularLocation>
        <location evidence="1">Cell membrane</location>
        <topology evidence="1">Multi-pass membrane protein</topology>
    </subcellularLocation>
</comment>
<evidence type="ECO:0000256" key="1">
    <source>
        <dbReference type="ARBA" id="ARBA00004651"/>
    </source>
</evidence>
<dbReference type="EMBL" id="JAVHUY010000015">
    <property type="protein sequence ID" value="MDQ7906348.1"/>
    <property type="molecule type" value="Genomic_DNA"/>
</dbReference>
<feature type="transmembrane region" description="Helical" evidence="5">
    <location>
        <begin position="133"/>
        <end position="156"/>
    </location>
</feature>
<keyword evidence="2 5" id="KW-0812">Transmembrane</keyword>
<dbReference type="InterPro" id="IPR011701">
    <property type="entry name" value="MFS"/>
</dbReference>
<sequence>MARRDEPNRRAIYATTLVAFLAIAGIAVVDPILPAIGEAIGVTAWQVELLFTAYIAVMAIGMIPAVLATGRFGYKRVLVAGVGVVGVAAILASFSQNITQLSVLRGVWGLGNALFFATAMVVLVALANDREWVVGLFETALGLGFAVGPLLGGLLGEVSWRLPFFVCGMFMLVALAVAAGALREPATRQPPVRVAEIGRAYRRPAFVALCAVTAAYNFVFFVILGYTPLFLGIDVIPLGLAFTGWGLGLAAGILVVGHRLAQRIGAVQTVGVAVAGLLLCLVLLATSAGLAESIVVLVASGLFMGLANANLTDLALALGGGDRRVATGAFNLVRWGAAAPAPIIAGKLAEHSLALPYWVATAVLGAGALVFLAFGHVMAAGHGERVVWHRWNRRAQQAQRTPEEAVGEAY</sequence>
<reference evidence="7 8" key="1">
    <citation type="submission" date="2023-08" db="EMBL/GenBank/DDBJ databases">
        <title>Phytohabitans sansha sp. nov., isolated from marine sediment.</title>
        <authorList>
            <person name="Zhao Y."/>
            <person name="Yi K."/>
        </authorList>
    </citation>
    <scope>NUCLEOTIDE SEQUENCE [LARGE SCALE GENOMIC DNA]</scope>
    <source>
        <strain evidence="7 8">ZYX-F-186</strain>
    </source>
</reference>
<dbReference type="Pfam" id="PF07690">
    <property type="entry name" value="MFS_1"/>
    <property type="match status" value="1"/>
</dbReference>
<evidence type="ECO:0000313" key="8">
    <source>
        <dbReference type="Proteomes" id="UP001230908"/>
    </source>
</evidence>
<feature type="transmembrane region" description="Helical" evidence="5">
    <location>
        <begin position="77"/>
        <end position="95"/>
    </location>
</feature>
<evidence type="ECO:0000256" key="4">
    <source>
        <dbReference type="ARBA" id="ARBA00023136"/>
    </source>
</evidence>
<dbReference type="InterPro" id="IPR020846">
    <property type="entry name" value="MFS_dom"/>
</dbReference>
<proteinExistence type="predicted"/>
<protein>
    <submittedName>
        <fullName evidence="7">MFS transporter</fullName>
    </submittedName>
</protein>
<dbReference type="RefSeq" id="WP_308713619.1">
    <property type="nucleotide sequence ID" value="NZ_JAVHUY010000015.1"/>
</dbReference>
<keyword evidence="3 5" id="KW-1133">Transmembrane helix</keyword>
<feature type="transmembrane region" description="Helical" evidence="5">
    <location>
        <begin position="49"/>
        <end position="70"/>
    </location>
</feature>
<feature type="transmembrane region" description="Helical" evidence="5">
    <location>
        <begin position="204"/>
        <end position="229"/>
    </location>
</feature>
<dbReference type="SUPFAM" id="SSF103473">
    <property type="entry name" value="MFS general substrate transporter"/>
    <property type="match status" value="1"/>
</dbReference>
<feature type="transmembrane region" description="Helical" evidence="5">
    <location>
        <begin position="269"/>
        <end position="288"/>
    </location>
</feature>
<accession>A0ABU0ZH08</accession>
<evidence type="ECO:0000256" key="5">
    <source>
        <dbReference type="SAM" id="Phobius"/>
    </source>
</evidence>
<feature type="transmembrane region" description="Helical" evidence="5">
    <location>
        <begin position="12"/>
        <end position="29"/>
    </location>
</feature>
<feature type="transmembrane region" description="Helical" evidence="5">
    <location>
        <begin position="357"/>
        <end position="380"/>
    </location>
</feature>
<feature type="transmembrane region" description="Helical" evidence="5">
    <location>
        <begin position="294"/>
        <end position="318"/>
    </location>
</feature>
<dbReference type="PRINTS" id="PR01035">
    <property type="entry name" value="TCRTETA"/>
</dbReference>
<name>A0ABU0ZH08_9ACTN</name>
<evidence type="ECO:0000313" key="7">
    <source>
        <dbReference type="EMBL" id="MDQ7906348.1"/>
    </source>
</evidence>
<organism evidence="7 8">
    <name type="scientific">Phytohabitans maris</name>
    <dbReference type="NCBI Taxonomy" id="3071409"/>
    <lineage>
        <taxon>Bacteria</taxon>
        <taxon>Bacillati</taxon>
        <taxon>Actinomycetota</taxon>
        <taxon>Actinomycetes</taxon>
        <taxon>Micromonosporales</taxon>
        <taxon>Micromonosporaceae</taxon>
    </lineage>
</organism>
<evidence type="ECO:0000259" key="6">
    <source>
        <dbReference type="PROSITE" id="PS50850"/>
    </source>
</evidence>
<dbReference type="PROSITE" id="PS50850">
    <property type="entry name" value="MFS"/>
    <property type="match status" value="1"/>
</dbReference>
<evidence type="ECO:0000256" key="2">
    <source>
        <dbReference type="ARBA" id="ARBA00022692"/>
    </source>
</evidence>